<feature type="compositionally biased region" description="Low complexity" evidence="1">
    <location>
        <begin position="621"/>
        <end position="636"/>
    </location>
</feature>
<accession>A0ABQ0LA40</accession>
<protein>
    <recommendedName>
        <fullName evidence="4">HTH psq-type domain-containing protein</fullName>
    </recommendedName>
</protein>
<name>A0ABQ0LA40_MYCCL</name>
<reference evidence="2" key="1">
    <citation type="submission" date="2014-09" db="EMBL/GenBank/DDBJ databases">
        <title>Genome sequence of the luminous mushroom Mycena chlorophos for searching fungal bioluminescence genes.</title>
        <authorList>
            <person name="Tanaka Y."/>
            <person name="Kasuga D."/>
            <person name="Oba Y."/>
            <person name="Hase S."/>
            <person name="Sato K."/>
            <person name="Oba Y."/>
            <person name="Sakakibara Y."/>
        </authorList>
    </citation>
    <scope>NUCLEOTIDE SEQUENCE</scope>
</reference>
<gene>
    <name evidence="2" type="ORF">MCHLO_05382</name>
</gene>
<feature type="region of interest" description="Disordered" evidence="1">
    <location>
        <begin position="98"/>
        <end position="199"/>
    </location>
</feature>
<sequence>MVKEVDDFAPRNTPTCDHFAQNLPVEKTILVPRNERCLNRIGRAIIRIVAAHGWTASGIARIFGVSVGPVKDAMVNKAYNTPDDVSKDYKLAPDEYMQRFPPKGRANAVPESDGNAFPSAYLQDGSPESEDSKPLAVAPSLVTPQAVSSSFHHPRSGTSSSPSHSRRPSFSDTEARPSFTSLKDYRRRENELPPMSNTFTASEHDHMQLYRSPYTGVPTVMPPSIIDAYNRDLATVADDPSRGLDQLHFAYQQAMLPAPGPYIQQPPSRGREISAGLTLAPLAAAARPPQRARTLDDENKPKRKRKPKQDGENDAALAELPAKRLKTAKTYTGPTPHDDNTLPLPSIPQLFPSIVAAGPACGHGRPGYAQAPVEWQFQTIQTPSHYQQQQMVPRPPDYPQWYHPHGHVLLPPRPVAQPMHMPRVYHAQYPPTNYYQPLQPAFNTDIPGVMMPFVQVFAEQGVTIERIKALARWPEHARERATKTVQLGSVVGLVLEQSIGKFVGAVGPDAPPLRTLDAYLASTPTPMLPLFLTNAVGFDLSAHTDVLEQQGLGLAALTRLARSYNSLNDQNHISEMLVRSLSRGSKLLAGLPQGAGMTPIEVVALEFAVCGFGVSDREPEGAAAPVPVPALATGAPQLEPEAADDS</sequence>
<keyword evidence="3" id="KW-1185">Reference proteome</keyword>
<dbReference type="EMBL" id="DF844081">
    <property type="protein sequence ID" value="GAT47943.1"/>
    <property type="molecule type" value="Genomic_DNA"/>
</dbReference>
<feature type="compositionally biased region" description="Low complexity" evidence="1">
    <location>
        <begin position="156"/>
        <end position="171"/>
    </location>
</feature>
<proteinExistence type="predicted"/>
<feature type="region of interest" description="Disordered" evidence="1">
    <location>
        <begin position="618"/>
        <end position="646"/>
    </location>
</feature>
<evidence type="ECO:0008006" key="4">
    <source>
        <dbReference type="Google" id="ProtNLM"/>
    </source>
</evidence>
<feature type="compositionally biased region" description="Low complexity" evidence="1">
    <location>
        <begin position="282"/>
        <end position="292"/>
    </location>
</feature>
<organism evidence="2 3">
    <name type="scientific">Mycena chlorophos</name>
    <name type="common">Agaric fungus</name>
    <name type="synonym">Agaricus chlorophos</name>
    <dbReference type="NCBI Taxonomy" id="658473"/>
    <lineage>
        <taxon>Eukaryota</taxon>
        <taxon>Fungi</taxon>
        <taxon>Dikarya</taxon>
        <taxon>Basidiomycota</taxon>
        <taxon>Agaricomycotina</taxon>
        <taxon>Agaricomycetes</taxon>
        <taxon>Agaricomycetidae</taxon>
        <taxon>Agaricales</taxon>
        <taxon>Marasmiineae</taxon>
        <taxon>Mycenaceae</taxon>
        <taxon>Mycena</taxon>
    </lineage>
</organism>
<evidence type="ECO:0000313" key="2">
    <source>
        <dbReference type="EMBL" id="GAT47943.1"/>
    </source>
</evidence>
<dbReference type="Proteomes" id="UP000815677">
    <property type="component" value="Unassembled WGS sequence"/>
</dbReference>
<feature type="region of interest" description="Disordered" evidence="1">
    <location>
        <begin position="282"/>
        <end position="323"/>
    </location>
</feature>
<evidence type="ECO:0000256" key="1">
    <source>
        <dbReference type="SAM" id="MobiDB-lite"/>
    </source>
</evidence>
<evidence type="ECO:0000313" key="3">
    <source>
        <dbReference type="Proteomes" id="UP000815677"/>
    </source>
</evidence>
<feature type="compositionally biased region" description="Polar residues" evidence="1">
    <location>
        <begin position="142"/>
        <end position="151"/>
    </location>
</feature>